<reference evidence="2" key="1">
    <citation type="submission" date="2014-09" db="EMBL/GenBank/DDBJ databases">
        <title>Draft genome sequence of an oleaginous Mucoromycotina fungus Mucor ambiguus NBRC6742.</title>
        <authorList>
            <person name="Takeda I."/>
            <person name="Yamane N."/>
            <person name="Morita T."/>
            <person name="Tamano K."/>
            <person name="Machida M."/>
            <person name="Baker S."/>
            <person name="Koike H."/>
        </authorList>
    </citation>
    <scope>NUCLEOTIDE SEQUENCE</scope>
    <source>
        <strain evidence="2">NBRC 6742</strain>
    </source>
</reference>
<organism evidence="2">
    <name type="scientific">Mucor ambiguus</name>
    <dbReference type="NCBI Taxonomy" id="91626"/>
    <lineage>
        <taxon>Eukaryota</taxon>
        <taxon>Fungi</taxon>
        <taxon>Fungi incertae sedis</taxon>
        <taxon>Mucoromycota</taxon>
        <taxon>Mucoromycotina</taxon>
        <taxon>Mucoromycetes</taxon>
        <taxon>Mucorales</taxon>
        <taxon>Mucorineae</taxon>
        <taxon>Mucoraceae</taxon>
        <taxon>Mucor</taxon>
    </lineage>
</organism>
<protein>
    <submittedName>
        <fullName evidence="2">Acetyltransferase</fullName>
    </submittedName>
</protein>
<dbReference type="PANTHER" id="PTHR42791">
    <property type="entry name" value="GNAT FAMILY ACETYLTRANSFERASE"/>
    <property type="match status" value="1"/>
</dbReference>
<dbReference type="InterPro" id="IPR000182">
    <property type="entry name" value="GNAT_dom"/>
</dbReference>
<accession>A0A0C9LU18</accession>
<dbReference type="InterPro" id="IPR016181">
    <property type="entry name" value="Acyl_CoA_acyltransferase"/>
</dbReference>
<keyword evidence="3" id="KW-1185">Reference proteome</keyword>
<evidence type="ECO:0000313" key="2">
    <source>
        <dbReference type="EMBL" id="GAN04250.1"/>
    </source>
</evidence>
<dbReference type="AlphaFoldDB" id="A0A0C9LU18"/>
<dbReference type="GO" id="GO:0016747">
    <property type="term" value="F:acyltransferase activity, transferring groups other than amino-acyl groups"/>
    <property type="evidence" value="ECO:0007669"/>
    <property type="project" value="InterPro"/>
</dbReference>
<dbReference type="OrthoDB" id="61113at2759"/>
<dbReference type="PANTHER" id="PTHR42791:SF1">
    <property type="entry name" value="N-ACETYLTRANSFERASE DOMAIN-CONTAINING PROTEIN"/>
    <property type="match status" value="1"/>
</dbReference>
<dbReference type="STRING" id="91626.A0A0C9LU18"/>
<dbReference type="SUPFAM" id="SSF55729">
    <property type="entry name" value="Acyl-CoA N-acyltransferases (Nat)"/>
    <property type="match status" value="1"/>
</dbReference>
<sequence length="250" mass="28274">MPVAIAEKHIVRKLTVNLDQHQINVRPIIKGAINEASHTLTDAYVSNKSLEWSARNLDQIKRDDFLKNLFKDMVNAASLQSRDFAVQVDGCKGVLIWSNRSQLFSWPQTINAFKYARLLGWTAALKTLLKLQNAASADKIRRKVMAHHPKHIIIGFIGILPQEQNKGLGTALVEYVLDKADESHYPVYVEATDYQTVKFFERFGFVSHGQIALSKDQMATMTPMVRLPVAMDEPKSLQVRPGRRDSDKSC</sequence>
<dbReference type="EMBL" id="DF836347">
    <property type="protein sequence ID" value="GAN04250.1"/>
    <property type="molecule type" value="Genomic_DNA"/>
</dbReference>
<dbReference type="InterPro" id="IPR052523">
    <property type="entry name" value="Trichothecene_AcTrans"/>
</dbReference>
<evidence type="ECO:0000313" key="3">
    <source>
        <dbReference type="Proteomes" id="UP000053815"/>
    </source>
</evidence>
<gene>
    <name evidence="2" type="ORF">MAM1_0058d03710</name>
</gene>
<name>A0A0C9LU18_9FUNG</name>
<feature type="domain" description="N-acetyltransferase" evidence="1">
    <location>
        <begin position="148"/>
        <end position="232"/>
    </location>
</feature>
<proteinExistence type="predicted"/>
<keyword evidence="2" id="KW-0808">Transferase</keyword>
<dbReference type="Pfam" id="PF00583">
    <property type="entry name" value="Acetyltransf_1"/>
    <property type="match status" value="1"/>
</dbReference>
<evidence type="ECO:0000259" key="1">
    <source>
        <dbReference type="PROSITE" id="PS51186"/>
    </source>
</evidence>
<dbReference type="CDD" id="cd04301">
    <property type="entry name" value="NAT_SF"/>
    <property type="match status" value="1"/>
</dbReference>
<dbReference type="Gene3D" id="3.40.630.30">
    <property type="match status" value="1"/>
</dbReference>
<dbReference type="Proteomes" id="UP000053815">
    <property type="component" value="Unassembled WGS sequence"/>
</dbReference>
<dbReference type="PROSITE" id="PS51186">
    <property type="entry name" value="GNAT"/>
    <property type="match status" value="1"/>
</dbReference>